<organism evidence="8 9">
    <name type="scientific">Wickerhamomyces ciferrii (strain ATCC 14091 / BCRC 22168 / CBS 111 / JCM 3599 / NBRC 0793 / NRRL Y-1031 F-60-10)</name>
    <name type="common">Yeast</name>
    <name type="synonym">Pichia ciferrii</name>
    <dbReference type="NCBI Taxonomy" id="1206466"/>
    <lineage>
        <taxon>Eukaryota</taxon>
        <taxon>Fungi</taxon>
        <taxon>Dikarya</taxon>
        <taxon>Ascomycota</taxon>
        <taxon>Saccharomycotina</taxon>
        <taxon>Saccharomycetes</taxon>
        <taxon>Phaffomycetales</taxon>
        <taxon>Wickerhamomycetaceae</taxon>
        <taxon>Wickerhamomyces</taxon>
    </lineage>
</organism>
<comment type="caution">
    <text evidence="8">The sequence shown here is derived from an EMBL/GenBank/DDBJ whole genome shotgun (WGS) entry which is preliminary data.</text>
</comment>
<dbReference type="Proteomes" id="UP000009328">
    <property type="component" value="Unassembled WGS sequence"/>
</dbReference>
<accession>K0KU66</accession>
<evidence type="ECO:0000256" key="5">
    <source>
        <dbReference type="SAM" id="MobiDB-lite"/>
    </source>
</evidence>
<feature type="domain" description="MARVEL" evidence="7">
    <location>
        <begin position="51"/>
        <end position="183"/>
    </location>
</feature>
<evidence type="ECO:0000256" key="4">
    <source>
        <dbReference type="ARBA" id="ARBA00023136"/>
    </source>
</evidence>
<keyword evidence="3 6" id="KW-1133">Transmembrane helix</keyword>
<dbReference type="PANTHER" id="PTHR39608">
    <property type="entry name" value="INTEGRAL MEMBRANE PROTEIN (AFU_ORTHOLOGUE AFUA_5G08640)"/>
    <property type="match status" value="1"/>
</dbReference>
<evidence type="ECO:0000256" key="1">
    <source>
        <dbReference type="ARBA" id="ARBA00004141"/>
    </source>
</evidence>
<sequence length="210" mass="24427">MSDTTSINNDISHHDLSESQTKEHNNTELKNNNIEVSIPVKSGIMHNYRILWMIRWVEFFSSASVVTLSGLSVAYFFRRDGKMAFVLALGAISFVYQSLILYDITWFFNKSNKRLITLRRFVIIFDLILSILWLISFILITIEYPRYECHKQGKNNRVDGCRSGKASIAFSLINFVFYLTGAIVLLFNTNTRLKPRENFKLIPHLLDFEN</sequence>
<dbReference type="PANTHER" id="PTHR39608:SF2">
    <property type="entry name" value="MARVEL DOMAIN-CONTAINING PROTEIN"/>
    <property type="match status" value="1"/>
</dbReference>
<feature type="region of interest" description="Disordered" evidence="5">
    <location>
        <begin position="1"/>
        <end position="25"/>
    </location>
</feature>
<dbReference type="AlphaFoldDB" id="K0KU66"/>
<keyword evidence="2 6" id="KW-0812">Transmembrane</keyword>
<protein>
    <submittedName>
        <fullName evidence="8">Membrane protein</fullName>
    </submittedName>
</protein>
<feature type="compositionally biased region" description="Basic and acidic residues" evidence="5">
    <location>
        <begin position="11"/>
        <end position="25"/>
    </location>
</feature>
<reference evidence="8 9" key="1">
    <citation type="journal article" date="2012" name="Eukaryot. Cell">
        <title>Draft genome sequence of Wickerhamomyces ciferrii NRRL Y-1031 F-60-10.</title>
        <authorList>
            <person name="Schneider J."/>
            <person name="Andrea H."/>
            <person name="Blom J."/>
            <person name="Jaenicke S."/>
            <person name="Ruckert C."/>
            <person name="Schorsch C."/>
            <person name="Szczepanowski R."/>
            <person name="Farwick M."/>
            <person name="Goesmann A."/>
            <person name="Puhler A."/>
            <person name="Schaffer S."/>
            <person name="Tauch A."/>
            <person name="Kohler T."/>
            <person name="Brinkrolf K."/>
        </authorList>
    </citation>
    <scope>NUCLEOTIDE SEQUENCE [LARGE SCALE GENOMIC DNA]</scope>
    <source>
        <strain evidence="9">ATCC 14091 / BCRC 22168 / CBS 111 / JCM 3599 / NBRC 0793 / NRRL Y-1031 F-60-10</strain>
    </source>
</reference>
<dbReference type="InterPro" id="IPR008253">
    <property type="entry name" value="Marvel"/>
</dbReference>
<evidence type="ECO:0000256" key="6">
    <source>
        <dbReference type="SAM" id="Phobius"/>
    </source>
</evidence>
<dbReference type="InParanoid" id="K0KU66"/>
<dbReference type="GO" id="GO:0016020">
    <property type="term" value="C:membrane"/>
    <property type="evidence" value="ECO:0007669"/>
    <property type="project" value="UniProtKB-SubCell"/>
</dbReference>
<keyword evidence="4 6" id="KW-0472">Membrane</keyword>
<evidence type="ECO:0000313" key="8">
    <source>
        <dbReference type="EMBL" id="CCH46721.1"/>
    </source>
</evidence>
<feature type="compositionally biased region" description="Polar residues" evidence="5">
    <location>
        <begin position="1"/>
        <end position="10"/>
    </location>
</feature>
<name>K0KU66_WICCF</name>
<feature type="transmembrane region" description="Helical" evidence="6">
    <location>
        <begin position="56"/>
        <end position="77"/>
    </location>
</feature>
<feature type="transmembrane region" description="Helical" evidence="6">
    <location>
        <begin position="166"/>
        <end position="187"/>
    </location>
</feature>
<feature type="transmembrane region" description="Helical" evidence="6">
    <location>
        <begin position="121"/>
        <end position="142"/>
    </location>
</feature>
<gene>
    <name evidence="8" type="ORF">BN7_6318</name>
</gene>
<dbReference type="Pfam" id="PF01284">
    <property type="entry name" value="MARVEL"/>
    <property type="match status" value="1"/>
</dbReference>
<dbReference type="EMBL" id="CAIF01000264">
    <property type="protein sequence ID" value="CCH46721.1"/>
    <property type="molecule type" value="Genomic_DNA"/>
</dbReference>
<evidence type="ECO:0000313" key="9">
    <source>
        <dbReference type="Proteomes" id="UP000009328"/>
    </source>
</evidence>
<evidence type="ECO:0000259" key="7">
    <source>
        <dbReference type="Pfam" id="PF01284"/>
    </source>
</evidence>
<dbReference type="HOGENOM" id="CLU_1310964_0_0_1"/>
<feature type="transmembrane region" description="Helical" evidence="6">
    <location>
        <begin position="83"/>
        <end position="109"/>
    </location>
</feature>
<evidence type="ECO:0000256" key="3">
    <source>
        <dbReference type="ARBA" id="ARBA00022989"/>
    </source>
</evidence>
<comment type="subcellular location">
    <subcellularLocation>
        <location evidence="1">Membrane</location>
        <topology evidence="1">Multi-pass membrane protein</topology>
    </subcellularLocation>
</comment>
<proteinExistence type="predicted"/>
<keyword evidence="9" id="KW-1185">Reference proteome</keyword>
<evidence type="ECO:0000256" key="2">
    <source>
        <dbReference type="ARBA" id="ARBA00022692"/>
    </source>
</evidence>